<protein>
    <submittedName>
        <fullName evidence="1">Uncharacterized protein</fullName>
    </submittedName>
</protein>
<keyword evidence="2" id="KW-1185">Reference proteome</keyword>
<dbReference type="EMBL" id="AP022345">
    <property type="protein sequence ID" value="BBU68159.1"/>
    <property type="molecule type" value="Genomic_DNA"/>
</dbReference>
<dbReference type="Proteomes" id="UP000463961">
    <property type="component" value="Chromosome"/>
</dbReference>
<sequence>MPLVKVLLDAAGQLAITDKRVKAWRFSEQTVQYAGRKHHEYQSGKTEGAHQLNKAATVAGALGK</sequence>
<name>A0A679HVE3_9RHOO</name>
<reference evidence="2" key="1">
    <citation type="submission" date="2020-01" db="EMBL/GenBank/DDBJ databases">
        <title>Phosphoaccumulans saitamaens gen. nov., sp. nov., a polyphosphate accumulating bacterium isolated from surface river water.</title>
        <authorList>
            <person name="Watanabe K."/>
            <person name="Suda W."/>
        </authorList>
    </citation>
    <scope>NUCLEOTIDE SEQUENCE [LARGE SCALE GENOMIC DNA]</scope>
    <source>
        <strain evidence="2">ICHIAU1</strain>
    </source>
</reference>
<proteinExistence type="predicted"/>
<accession>A0A679HVE3</accession>
<dbReference type="AlphaFoldDB" id="A0A679HVE3"/>
<evidence type="ECO:0000313" key="2">
    <source>
        <dbReference type="Proteomes" id="UP000463961"/>
    </source>
</evidence>
<organism evidence="1 2">
    <name type="scientific">Fluviibacter phosphoraccumulans</name>
    <dbReference type="NCBI Taxonomy" id="1751046"/>
    <lineage>
        <taxon>Bacteria</taxon>
        <taxon>Pseudomonadati</taxon>
        <taxon>Pseudomonadota</taxon>
        <taxon>Betaproteobacteria</taxon>
        <taxon>Rhodocyclales</taxon>
        <taxon>Fluviibacteraceae</taxon>
        <taxon>Fluviibacter</taxon>
    </lineage>
</organism>
<evidence type="ECO:0000313" key="1">
    <source>
        <dbReference type="EMBL" id="BBU68159.1"/>
    </source>
</evidence>
<gene>
    <name evidence="1" type="ORF">ICHIAU1_04420</name>
</gene>